<proteinExistence type="predicted"/>
<protein>
    <recommendedName>
        <fullName evidence="1">DinB-like domain-containing protein</fullName>
    </recommendedName>
</protein>
<feature type="domain" description="DinB-like" evidence="1">
    <location>
        <begin position="29"/>
        <end position="149"/>
    </location>
</feature>
<dbReference type="Proteomes" id="UP000632222">
    <property type="component" value="Unassembled WGS sequence"/>
</dbReference>
<evidence type="ECO:0000259" key="1">
    <source>
        <dbReference type="Pfam" id="PF12867"/>
    </source>
</evidence>
<accession>A0ABQ2CUP1</accession>
<dbReference type="Gene3D" id="1.20.120.450">
    <property type="entry name" value="dinb family like domain"/>
    <property type="match status" value="1"/>
</dbReference>
<gene>
    <name evidence="2" type="ORF">GCM10008938_05740</name>
</gene>
<evidence type="ECO:0000313" key="3">
    <source>
        <dbReference type="Proteomes" id="UP000632222"/>
    </source>
</evidence>
<sequence length="168" mass="18355">MTQQLDYTASPSKDTLKLLFHPTSYMGAAALLDGLTPEQATTRPESLPHSVAEVVAHAHFWLEWVLNVARGGEPVPTPHAAVGWPAVEAEGWETLKAAFLQNLEASQTFSQQDLDRPLFTSFYYGWEKNSVGATLAGIAVHTAHHLGQVIAVRQALKLWPPPAGAYSW</sequence>
<name>A0ABQ2CUP1_9DEIO</name>
<reference evidence="3" key="1">
    <citation type="journal article" date="2019" name="Int. J. Syst. Evol. Microbiol.">
        <title>The Global Catalogue of Microorganisms (GCM) 10K type strain sequencing project: providing services to taxonomists for standard genome sequencing and annotation.</title>
        <authorList>
            <consortium name="The Broad Institute Genomics Platform"/>
            <consortium name="The Broad Institute Genome Sequencing Center for Infectious Disease"/>
            <person name="Wu L."/>
            <person name="Ma J."/>
        </authorList>
    </citation>
    <scope>NUCLEOTIDE SEQUENCE [LARGE SCALE GENOMIC DNA]</scope>
    <source>
        <strain evidence="3">JCM 14370</strain>
    </source>
</reference>
<evidence type="ECO:0000313" key="2">
    <source>
        <dbReference type="EMBL" id="GGJ22324.1"/>
    </source>
</evidence>
<dbReference type="InterPro" id="IPR024775">
    <property type="entry name" value="DinB-like"/>
</dbReference>
<dbReference type="EMBL" id="BMOD01000002">
    <property type="protein sequence ID" value="GGJ22324.1"/>
    <property type="molecule type" value="Genomic_DNA"/>
</dbReference>
<organism evidence="2 3">
    <name type="scientific">Deinococcus roseus</name>
    <dbReference type="NCBI Taxonomy" id="392414"/>
    <lineage>
        <taxon>Bacteria</taxon>
        <taxon>Thermotogati</taxon>
        <taxon>Deinococcota</taxon>
        <taxon>Deinococci</taxon>
        <taxon>Deinococcales</taxon>
        <taxon>Deinococcaceae</taxon>
        <taxon>Deinococcus</taxon>
    </lineage>
</organism>
<dbReference type="Pfam" id="PF12867">
    <property type="entry name" value="DinB_2"/>
    <property type="match status" value="1"/>
</dbReference>
<dbReference type="InterPro" id="IPR034660">
    <property type="entry name" value="DinB/YfiT-like"/>
</dbReference>
<dbReference type="SUPFAM" id="SSF109854">
    <property type="entry name" value="DinB/YfiT-like putative metalloenzymes"/>
    <property type="match status" value="1"/>
</dbReference>
<keyword evidence="3" id="KW-1185">Reference proteome</keyword>
<comment type="caution">
    <text evidence="2">The sequence shown here is derived from an EMBL/GenBank/DDBJ whole genome shotgun (WGS) entry which is preliminary data.</text>
</comment>
<dbReference type="RefSeq" id="WP_188999648.1">
    <property type="nucleotide sequence ID" value="NZ_BMOD01000002.1"/>
</dbReference>